<dbReference type="Proteomes" id="UP000274909">
    <property type="component" value="Unassembled WGS sequence"/>
</dbReference>
<protein>
    <submittedName>
        <fullName evidence="2">DUF3027 domain-containing protein</fullName>
    </submittedName>
</protein>
<feature type="compositionally biased region" description="Acidic residues" evidence="1">
    <location>
        <begin position="180"/>
        <end position="259"/>
    </location>
</feature>
<feature type="region of interest" description="Disordered" evidence="1">
    <location>
        <begin position="1"/>
        <end position="64"/>
    </location>
</feature>
<evidence type="ECO:0000313" key="2">
    <source>
        <dbReference type="EMBL" id="RUQ99038.1"/>
    </source>
</evidence>
<dbReference type="AlphaFoldDB" id="A0A433JQ66"/>
<feature type="compositionally biased region" description="Low complexity" evidence="1">
    <location>
        <begin position="47"/>
        <end position="58"/>
    </location>
</feature>
<accession>A0A433JQ66</accession>
<gene>
    <name evidence="2" type="ORF">ELQ94_12015</name>
</gene>
<proteinExistence type="predicted"/>
<name>A0A433JQ66_9MICO</name>
<dbReference type="EMBL" id="RZGZ01000003">
    <property type="protein sequence ID" value="RUQ99038.1"/>
    <property type="molecule type" value="Genomic_DNA"/>
</dbReference>
<evidence type="ECO:0000313" key="3">
    <source>
        <dbReference type="Proteomes" id="UP000274909"/>
    </source>
</evidence>
<dbReference type="Pfam" id="PF11228">
    <property type="entry name" value="DUF3027"/>
    <property type="match status" value="1"/>
</dbReference>
<dbReference type="InterPro" id="IPR021391">
    <property type="entry name" value="DUF3027"/>
</dbReference>
<comment type="caution">
    <text evidence="2">The sequence shown here is derived from an EMBL/GenBank/DDBJ whole genome shotgun (WGS) entry which is preliminary data.</text>
</comment>
<dbReference type="OrthoDB" id="3210158at2"/>
<reference evidence="2 3" key="1">
    <citation type="submission" date="2018-12" db="EMBL/GenBank/DDBJ databases">
        <authorList>
            <person name="Li F."/>
        </authorList>
    </citation>
    <scope>NUCLEOTIDE SEQUENCE [LARGE SCALE GENOMIC DNA]</scope>
    <source>
        <strain evidence="2 3">EGI 6500705</strain>
    </source>
</reference>
<keyword evidence="3" id="KW-1185">Reference proteome</keyword>
<evidence type="ECO:0000256" key="1">
    <source>
        <dbReference type="SAM" id="MobiDB-lite"/>
    </source>
</evidence>
<feature type="compositionally biased region" description="Basic and acidic residues" evidence="1">
    <location>
        <begin position="19"/>
        <end position="45"/>
    </location>
</feature>
<feature type="region of interest" description="Disordered" evidence="1">
    <location>
        <begin position="166"/>
        <end position="259"/>
    </location>
</feature>
<organism evidence="2 3">
    <name type="scientific">Labedella endophytica</name>
    <dbReference type="NCBI Taxonomy" id="1523160"/>
    <lineage>
        <taxon>Bacteria</taxon>
        <taxon>Bacillati</taxon>
        <taxon>Actinomycetota</taxon>
        <taxon>Actinomycetes</taxon>
        <taxon>Micrococcales</taxon>
        <taxon>Microbacteriaceae</taxon>
        <taxon>Labedella</taxon>
    </lineage>
</organism>
<dbReference type="RefSeq" id="WP_127050601.1">
    <property type="nucleotide sequence ID" value="NZ_RZGZ01000003.1"/>
</dbReference>
<sequence length="259" mass="28012">MPERDESTDTGDLAVPLIDDAHVEEAAETREAPETDEVHEVHEEPLASDSSAGGAPADESSDEATTEIVFEADEVLVASRSLARSALLEVTPERTIGADAGHTVEAEHVLTLRFSSRVDGYVGWFWVVTIARVEDEAPTVLEISMMPGEGSLTAPDWVPWSDRLADHRASEEAADATSADADDDADDDIDEADLDEDDDDLDIDAVVADSDDDDDADDDDDDDESDDDDDDESDDSDDDDDDSESDDDESDDEDDADDR</sequence>